<accession>A0ABP0S9R2</accession>
<protein>
    <submittedName>
        <fullName evidence="1">Uncharacterized protein</fullName>
    </submittedName>
</protein>
<name>A0ABP0S9R2_9DINO</name>
<dbReference type="EMBL" id="CAXAMN010027167">
    <property type="protein sequence ID" value="CAK9109088.1"/>
    <property type="molecule type" value="Genomic_DNA"/>
</dbReference>
<evidence type="ECO:0000313" key="2">
    <source>
        <dbReference type="Proteomes" id="UP001642484"/>
    </source>
</evidence>
<dbReference type="Proteomes" id="UP001642484">
    <property type="component" value="Unassembled WGS sequence"/>
</dbReference>
<sequence length="126" mass="14163">MVKRHASDDKLGQEPLLAFPHRFLQMMGPIPQEPRPLVPVKPDKREAYMTIAKHILKRVPTESDRRSVKFLIELCTKLSPQPVPPLPWTQEAVSAEGVRIGLPQAVVRLCPVIKFSAKLGGKKKNI</sequence>
<gene>
    <name evidence="1" type="ORF">CCMP2556_LOCUS50791</name>
</gene>
<organism evidence="1 2">
    <name type="scientific">Durusdinium trenchii</name>
    <dbReference type="NCBI Taxonomy" id="1381693"/>
    <lineage>
        <taxon>Eukaryota</taxon>
        <taxon>Sar</taxon>
        <taxon>Alveolata</taxon>
        <taxon>Dinophyceae</taxon>
        <taxon>Suessiales</taxon>
        <taxon>Symbiodiniaceae</taxon>
        <taxon>Durusdinium</taxon>
    </lineage>
</organism>
<comment type="caution">
    <text evidence="1">The sequence shown here is derived from an EMBL/GenBank/DDBJ whole genome shotgun (WGS) entry which is preliminary data.</text>
</comment>
<proteinExistence type="predicted"/>
<keyword evidence="2" id="KW-1185">Reference proteome</keyword>
<evidence type="ECO:0000313" key="1">
    <source>
        <dbReference type="EMBL" id="CAK9109088.1"/>
    </source>
</evidence>
<reference evidence="1 2" key="1">
    <citation type="submission" date="2024-02" db="EMBL/GenBank/DDBJ databases">
        <authorList>
            <person name="Chen Y."/>
            <person name="Shah S."/>
            <person name="Dougan E. K."/>
            <person name="Thang M."/>
            <person name="Chan C."/>
        </authorList>
    </citation>
    <scope>NUCLEOTIDE SEQUENCE [LARGE SCALE GENOMIC DNA]</scope>
</reference>